<dbReference type="AlphaFoldDB" id="A0AA35QSP4"/>
<keyword evidence="2" id="KW-1185">Reference proteome</keyword>
<accession>A0AA35QSP4</accession>
<gene>
    <name evidence="1" type="ORF">GBAR_LOCUS344</name>
</gene>
<name>A0AA35QSP4_GEOBA</name>
<evidence type="ECO:0000313" key="2">
    <source>
        <dbReference type="Proteomes" id="UP001174909"/>
    </source>
</evidence>
<evidence type="ECO:0000313" key="1">
    <source>
        <dbReference type="EMBL" id="CAI7989831.1"/>
    </source>
</evidence>
<reference evidence="1" key="1">
    <citation type="submission" date="2023-03" db="EMBL/GenBank/DDBJ databases">
        <authorList>
            <person name="Steffen K."/>
            <person name="Cardenas P."/>
        </authorList>
    </citation>
    <scope>NUCLEOTIDE SEQUENCE</scope>
</reference>
<dbReference type="EMBL" id="CASHTH010000039">
    <property type="protein sequence ID" value="CAI7989831.1"/>
    <property type="molecule type" value="Genomic_DNA"/>
</dbReference>
<sequence length="63" mass="7298">MEPQATAHITEHPDTSRMKVTVDEVVKRFHAQMDHVPLLSLYDSDKDVALKVPTAYFKHHFHT</sequence>
<dbReference type="Proteomes" id="UP001174909">
    <property type="component" value="Unassembled WGS sequence"/>
</dbReference>
<protein>
    <submittedName>
        <fullName evidence="1">Uncharacterized protein</fullName>
    </submittedName>
</protein>
<organism evidence="1 2">
    <name type="scientific">Geodia barretti</name>
    <name type="common">Barrett's horny sponge</name>
    <dbReference type="NCBI Taxonomy" id="519541"/>
    <lineage>
        <taxon>Eukaryota</taxon>
        <taxon>Metazoa</taxon>
        <taxon>Porifera</taxon>
        <taxon>Demospongiae</taxon>
        <taxon>Heteroscleromorpha</taxon>
        <taxon>Tetractinellida</taxon>
        <taxon>Astrophorina</taxon>
        <taxon>Geodiidae</taxon>
        <taxon>Geodia</taxon>
    </lineage>
</organism>
<comment type="caution">
    <text evidence="1">The sequence shown here is derived from an EMBL/GenBank/DDBJ whole genome shotgun (WGS) entry which is preliminary data.</text>
</comment>
<proteinExistence type="predicted"/>